<protein>
    <submittedName>
        <fullName evidence="1">Uncharacterized protein</fullName>
    </submittedName>
</protein>
<dbReference type="EMBL" id="AAOH01000005">
    <property type="protein sequence ID" value="EAR27669.1"/>
    <property type="molecule type" value="Genomic_DNA"/>
</dbReference>
<accession>A4CBD2</accession>
<reference evidence="1 2" key="1">
    <citation type="submission" date="2006-02" db="EMBL/GenBank/DDBJ databases">
        <authorList>
            <person name="Moran M.A."/>
            <person name="Kjelleberg S."/>
            <person name="Egan S."/>
            <person name="Saunders N."/>
            <person name="Thomas T."/>
            <person name="Ferriera S."/>
            <person name="Johnson J."/>
            <person name="Kravitz S."/>
            <person name="Halpern A."/>
            <person name="Remington K."/>
            <person name="Beeson K."/>
            <person name="Tran B."/>
            <person name="Rogers Y.-H."/>
            <person name="Friedman R."/>
            <person name="Venter J.C."/>
        </authorList>
    </citation>
    <scope>NUCLEOTIDE SEQUENCE [LARGE SCALE GENOMIC DNA]</scope>
    <source>
        <strain evidence="1 2">D2</strain>
    </source>
</reference>
<evidence type="ECO:0000313" key="1">
    <source>
        <dbReference type="EMBL" id="EAR27669.1"/>
    </source>
</evidence>
<organism evidence="1 2">
    <name type="scientific">Pseudoalteromonas tunicata D2</name>
    <dbReference type="NCBI Taxonomy" id="87626"/>
    <lineage>
        <taxon>Bacteria</taxon>
        <taxon>Pseudomonadati</taxon>
        <taxon>Pseudomonadota</taxon>
        <taxon>Gammaproteobacteria</taxon>
        <taxon>Alteromonadales</taxon>
        <taxon>Pseudoalteromonadaceae</taxon>
        <taxon>Pseudoalteromonas</taxon>
    </lineage>
</organism>
<sequence>MLFAGFFVLILLIQSIFSFKLSGKIVQSTQKKCSEVVILRVWFVTR</sequence>
<keyword evidence="2" id="KW-1185">Reference proteome</keyword>
<evidence type="ECO:0000313" key="2">
    <source>
        <dbReference type="Proteomes" id="UP000006201"/>
    </source>
</evidence>
<comment type="caution">
    <text evidence="1">The sequence shown here is derived from an EMBL/GenBank/DDBJ whole genome shotgun (WGS) entry which is preliminary data.</text>
</comment>
<dbReference type="Proteomes" id="UP000006201">
    <property type="component" value="Unassembled WGS sequence"/>
</dbReference>
<dbReference type="HOGENOM" id="CLU_3188032_0_0_6"/>
<name>A4CBD2_9GAMM</name>
<gene>
    <name evidence="1" type="ORF">PTD2_17645</name>
</gene>
<dbReference type="AlphaFoldDB" id="A4CBD2"/>
<proteinExistence type="predicted"/>